<dbReference type="InterPro" id="IPR050523">
    <property type="entry name" value="AKR_Detox_Biosynth"/>
</dbReference>
<dbReference type="PANTHER" id="PTHR43364:SF2">
    <property type="entry name" value="ARYL-ALCOHOL DEHYDROGENASE AAD10-RELATED"/>
    <property type="match status" value="1"/>
</dbReference>
<evidence type="ECO:0000256" key="2">
    <source>
        <dbReference type="ARBA" id="ARBA00023002"/>
    </source>
</evidence>
<dbReference type="GO" id="GO:0006412">
    <property type="term" value="P:translation"/>
    <property type="evidence" value="ECO:0007669"/>
    <property type="project" value="InterPro"/>
</dbReference>
<accession>A0A1M2V9I2</accession>
<proteinExistence type="inferred from homology"/>
<evidence type="ECO:0000256" key="5">
    <source>
        <dbReference type="SAM" id="MobiDB-lite"/>
    </source>
</evidence>
<sequence>MSKIWQVAPPPATPLGRHRKLAPIAGVRVSPISLGAMSIGDKWEKYGMGAMDKASSFKLLDAYYDKGGNFIDTANGYQDESSEEFIGEWMEARGVRDQMVIATKYTTNYKRGEEHQDIKQKTHYTGNNLKSLHLSVEASLKKLRTDYIDILYVHWWDFDTTVEEVMNGLHNLVVSGKVLYLGISDTPAWIVSKANMYARLMGKTPFVIYQGLWNILQRDFERDIIPMAREEGLALAPWSVLAAGKIRTDEEEERRRQTGEKGRTISRPEWERTEDEKKMCKALEEVAKQVGAKSIQAVAIAYVMQKTPFVFPIIGGRKVEQLDDNIEALSIALSEEQVKYLESILPFNPGFPHSMVGDGTEYTVLTKTAGNFDKWPRPQAILHGSLARAGKVKSQTPKVEKQEKKKTPKGRAKKRILYNRRFVNVTLLPNGKRKMNANPEK</sequence>
<gene>
    <name evidence="7" type="ORF">TRAPUB_5137</name>
</gene>
<dbReference type="OrthoDB" id="48988at2759"/>
<dbReference type="InterPro" id="IPR036812">
    <property type="entry name" value="NAD(P)_OxRdtase_dom_sf"/>
</dbReference>
<protein>
    <submittedName>
        <fullName evidence="7">Aryl-alcohol dehydrogenase [NADP(+)]</fullName>
    </submittedName>
</protein>
<dbReference type="AlphaFoldDB" id="A0A1M2V9I2"/>
<keyword evidence="8" id="KW-1185">Reference proteome</keyword>
<dbReference type="Pfam" id="PF04758">
    <property type="entry name" value="Ribosomal_S30"/>
    <property type="match status" value="1"/>
</dbReference>
<evidence type="ECO:0000313" key="8">
    <source>
        <dbReference type="Proteomes" id="UP000184267"/>
    </source>
</evidence>
<evidence type="ECO:0000256" key="1">
    <source>
        <dbReference type="ARBA" id="ARBA00022980"/>
    </source>
</evidence>
<organism evidence="7 8">
    <name type="scientific">Trametes pubescens</name>
    <name type="common">White-rot fungus</name>
    <dbReference type="NCBI Taxonomy" id="154538"/>
    <lineage>
        <taxon>Eukaryota</taxon>
        <taxon>Fungi</taxon>
        <taxon>Dikarya</taxon>
        <taxon>Basidiomycota</taxon>
        <taxon>Agaricomycotina</taxon>
        <taxon>Agaricomycetes</taxon>
        <taxon>Polyporales</taxon>
        <taxon>Polyporaceae</taxon>
        <taxon>Trametes</taxon>
    </lineage>
</organism>
<dbReference type="STRING" id="154538.A0A1M2V9I2"/>
<keyword evidence="2" id="KW-0560">Oxidoreductase</keyword>
<evidence type="ECO:0000256" key="4">
    <source>
        <dbReference type="ARBA" id="ARBA00038157"/>
    </source>
</evidence>
<dbReference type="InterPro" id="IPR023210">
    <property type="entry name" value="NADP_OxRdtase_dom"/>
</dbReference>
<keyword evidence="3" id="KW-0687">Ribonucleoprotein</keyword>
<dbReference type="Pfam" id="PF00248">
    <property type="entry name" value="Aldo_ket_red"/>
    <property type="match status" value="1"/>
</dbReference>
<evidence type="ECO:0000256" key="3">
    <source>
        <dbReference type="ARBA" id="ARBA00023274"/>
    </source>
</evidence>
<dbReference type="PANTHER" id="PTHR43364">
    <property type="entry name" value="NADH-SPECIFIC METHYLGLYOXAL REDUCTASE-RELATED"/>
    <property type="match status" value="1"/>
</dbReference>
<dbReference type="GO" id="GO:1990904">
    <property type="term" value="C:ribonucleoprotein complex"/>
    <property type="evidence" value="ECO:0007669"/>
    <property type="project" value="UniProtKB-KW"/>
</dbReference>
<dbReference type="InterPro" id="IPR006846">
    <property type="entry name" value="Ribosomal_eS30"/>
</dbReference>
<dbReference type="GO" id="GO:0005840">
    <property type="term" value="C:ribosome"/>
    <property type="evidence" value="ECO:0007669"/>
    <property type="project" value="UniProtKB-KW"/>
</dbReference>
<dbReference type="Proteomes" id="UP000184267">
    <property type="component" value="Unassembled WGS sequence"/>
</dbReference>
<dbReference type="Gene3D" id="3.20.20.100">
    <property type="entry name" value="NADP-dependent oxidoreductase domain"/>
    <property type="match status" value="1"/>
</dbReference>
<dbReference type="SUPFAM" id="SSF51430">
    <property type="entry name" value="NAD(P)-linked oxidoreductase"/>
    <property type="match status" value="1"/>
</dbReference>
<comment type="similarity">
    <text evidence="4">Belongs to the aldo/keto reductase family. Aldo/keto reductase 2 subfamily.</text>
</comment>
<name>A0A1M2V9I2_TRAPU</name>
<comment type="caution">
    <text evidence="7">The sequence shown here is derived from an EMBL/GenBank/DDBJ whole genome shotgun (WGS) entry which is preliminary data.</text>
</comment>
<keyword evidence="1" id="KW-0689">Ribosomal protein</keyword>
<dbReference type="GO" id="GO:0003735">
    <property type="term" value="F:structural constituent of ribosome"/>
    <property type="evidence" value="ECO:0007669"/>
    <property type="project" value="InterPro"/>
</dbReference>
<reference evidence="7 8" key="1">
    <citation type="submission" date="2016-10" db="EMBL/GenBank/DDBJ databases">
        <title>Genome sequence of the basidiomycete white-rot fungus Trametes pubescens.</title>
        <authorList>
            <person name="Makela M.R."/>
            <person name="Granchi Z."/>
            <person name="Peng M."/>
            <person name="De Vries R.P."/>
            <person name="Grigoriev I."/>
            <person name="Riley R."/>
            <person name="Hilden K."/>
        </authorList>
    </citation>
    <scope>NUCLEOTIDE SEQUENCE [LARGE SCALE GENOMIC DNA]</scope>
    <source>
        <strain evidence="7 8">FBCC735</strain>
    </source>
</reference>
<evidence type="ECO:0000259" key="6">
    <source>
        <dbReference type="Pfam" id="PF00248"/>
    </source>
</evidence>
<dbReference type="EMBL" id="MNAD01001557">
    <property type="protein sequence ID" value="OJT04185.1"/>
    <property type="molecule type" value="Genomic_DNA"/>
</dbReference>
<dbReference type="OMA" id="WLHNFDP"/>
<feature type="domain" description="NADP-dependent oxidoreductase" evidence="6">
    <location>
        <begin position="31"/>
        <end position="345"/>
    </location>
</feature>
<dbReference type="GO" id="GO:0016491">
    <property type="term" value="F:oxidoreductase activity"/>
    <property type="evidence" value="ECO:0007669"/>
    <property type="project" value="UniProtKB-KW"/>
</dbReference>
<evidence type="ECO:0000313" key="7">
    <source>
        <dbReference type="EMBL" id="OJT04185.1"/>
    </source>
</evidence>
<feature type="region of interest" description="Disordered" evidence="5">
    <location>
        <begin position="389"/>
        <end position="413"/>
    </location>
</feature>